<evidence type="ECO:0000313" key="11">
    <source>
        <dbReference type="EMBL" id="RKE02591.1"/>
    </source>
</evidence>
<dbReference type="Gene3D" id="2.170.130.10">
    <property type="entry name" value="TonB-dependent receptor, plug domain"/>
    <property type="match status" value="1"/>
</dbReference>
<dbReference type="RefSeq" id="WP_120240447.1">
    <property type="nucleotide sequence ID" value="NZ_RAPQ01000009.1"/>
</dbReference>
<dbReference type="SUPFAM" id="SSF56935">
    <property type="entry name" value="Porins"/>
    <property type="match status" value="1"/>
</dbReference>
<keyword evidence="4 7" id="KW-0812">Transmembrane</keyword>
<feature type="chain" id="PRO_5019583243" evidence="9">
    <location>
        <begin position="20"/>
        <end position="988"/>
    </location>
</feature>
<dbReference type="Gene3D" id="2.40.170.20">
    <property type="entry name" value="TonB-dependent receptor, beta-barrel domain"/>
    <property type="match status" value="1"/>
</dbReference>
<dbReference type="NCBIfam" id="TIGR04057">
    <property type="entry name" value="SusC_RagA_signa"/>
    <property type="match status" value="1"/>
</dbReference>
<reference evidence="11 12" key="1">
    <citation type="submission" date="2018-09" db="EMBL/GenBank/DDBJ databases">
        <title>Genomic Encyclopedia of Archaeal and Bacterial Type Strains, Phase II (KMG-II): from individual species to whole genera.</title>
        <authorList>
            <person name="Goeker M."/>
        </authorList>
    </citation>
    <scope>NUCLEOTIDE SEQUENCE [LARGE SCALE GENOMIC DNA]</scope>
    <source>
        <strain evidence="11 12">DSM 21950</strain>
    </source>
</reference>
<feature type="domain" description="TonB-dependent receptor plug" evidence="10">
    <location>
        <begin position="113"/>
        <end position="218"/>
    </location>
</feature>
<evidence type="ECO:0000259" key="10">
    <source>
        <dbReference type="Pfam" id="PF07715"/>
    </source>
</evidence>
<dbReference type="Proteomes" id="UP000284531">
    <property type="component" value="Unassembled WGS sequence"/>
</dbReference>
<keyword evidence="3 7" id="KW-1134">Transmembrane beta strand</keyword>
<dbReference type="OrthoDB" id="1109428at2"/>
<keyword evidence="9" id="KW-0732">Signal</keyword>
<dbReference type="AlphaFoldDB" id="A0A419X4E7"/>
<keyword evidence="6 7" id="KW-0998">Cell outer membrane</keyword>
<keyword evidence="5 7" id="KW-0472">Membrane</keyword>
<dbReference type="EMBL" id="RAPQ01000009">
    <property type="protein sequence ID" value="RKE02591.1"/>
    <property type="molecule type" value="Genomic_DNA"/>
</dbReference>
<gene>
    <name evidence="11" type="ORF">BXY64_2686</name>
</gene>
<name>A0A419X4E7_9BACT</name>
<evidence type="ECO:0000256" key="9">
    <source>
        <dbReference type="SAM" id="SignalP"/>
    </source>
</evidence>
<dbReference type="InterPro" id="IPR023997">
    <property type="entry name" value="TonB-dep_OMP_SusC/RagA_CS"/>
</dbReference>
<dbReference type="Pfam" id="PF13715">
    <property type="entry name" value="CarbopepD_reg_2"/>
    <property type="match status" value="1"/>
</dbReference>
<dbReference type="InterPro" id="IPR039426">
    <property type="entry name" value="TonB-dep_rcpt-like"/>
</dbReference>
<dbReference type="InterPro" id="IPR037066">
    <property type="entry name" value="Plug_dom_sf"/>
</dbReference>
<dbReference type="SUPFAM" id="SSF49464">
    <property type="entry name" value="Carboxypeptidase regulatory domain-like"/>
    <property type="match status" value="1"/>
</dbReference>
<dbReference type="Pfam" id="PF07715">
    <property type="entry name" value="Plug"/>
    <property type="match status" value="1"/>
</dbReference>
<sequence length="988" mass="109095">MKKNLLIILMTLFSSAIWAQNLTVTGKVTSQDYEMGIPGVSIVVKGTTTGTTTDIDGNYTISVAPNANLIFSFVGMLSKEVAVNNQTKLNVILEASATGLEEVMVVGYGVQTKKDITGSIVGVKGDELKNVSSLSPMQSIQGKLAGVQIVNSSAPGSAPMVRIRGIGSMKAGVDPLYVVDGIVTGDVRNINQEDIVSVDILKDASSAAIYGVRAANGVILITTKSGSKGKMEVNFSSKVGVHKIINEVEMADSKLFAEYSNEAAAYDNQEAPYDLSKIKYNTNWLDAITREAFTQEHNLSVNGGGEKNTYFFSLGYMEDQGILKTNDYSRLSMRLNNTYQLTDKIKLGNNLSISRYKSNNAPFGTFTDAYRQSPTVPVKDENGDFGYTIKNNVANPAATLHYNNSRNWGTRIQGSLFAELELMKNLSFKSTFSVDASYSKDRSYTPKYEVSPNQKSEHSSLSTGRGEYSTWIWDNILTYQFKLGDKHDFKLMAGTTAEKTETSWLGGSRQGIPEQSQYWYLDAGDVTSATNGNGGDKYTRNSYIGRFNYAYDNKYLLTATMRRDGSSKISKTQRWGNSPSVGLGWRISEENFMQDINWLDNLKLRASWGKLGNDNIGSNAFLYTMATKQYVFGETQTVVNGTTIEGIKDLGLKWEVTTEYDLGLEFSFFNKITGELDYYNKLTSDALIDAPLDQIFGANSYLTNMADIRNEGFELSVNWREKVNEDLTFTFGVNLTHNKNTIENVASGLPIVAGGLGNGQVTTRTEEGEEIGSFWVYQTDGIFLSQSDVDSYVNKDGGKIQPDAKPGDFRYKDTNNDGVLNDDDRVYMGSYQPKLYYGFNAGINYKNFDFQIDFYGNSGNKVYNGKKAQRWGNENIEASLADRWTVDNPSNTTPRASNGVPIASSYYVESGSYFKINNITLGYTLPKSWVNSVGIKNVRCYMSATNPVIWQKYSGYTPELPGGALDAGIELNAYPTAATYLFGINVTF</sequence>
<dbReference type="GO" id="GO:0009279">
    <property type="term" value="C:cell outer membrane"/>
    <property type="evidence" value="ECO:0007669"/>
    <property type="project" value="UniProtKB-SubCell"/>
</dbReference>
<proteinExistence type="inferred from homology"/>
<keyword evidence="12" id="KW-1185">Reference proteome</keyword>
<evidence type="ECO:0000256" key="6">
    <source>
        <dbReference type="ARBA" id="ARBA00023237"/>
    </source>
</evidence>
<comment type="similarity">
    <text evidence="7">Belongs to the TonB-dependent receptor family.</text>
</comment>
<evidence type="ECO:0000313" key="12">
    <source>
        <dbReference type="Proteomes" id="UP000284531"/>
    </source>
</evidence>
<dbReference type="NCBIfam" id="TIGR04056">
    <property type="entry name" value="OMP_RagA_SusC"/>
    <property type="match status" value="1"/>
</dbReference>
<feature type="compositionally biased region" description="Polar residues" evidence="8">
    <location>
        <begin position="451"/>
        <end position="463"/>
    </location>
</feature>
<organism evidence="11 12">
    <name type="scientific">Marinifilum flexuosum</name>
    <dbReference type="NCBI Taxonomy" id="1117708"/>
    <lineage>
        <taxon>Bacteria</taxon>
        <taxon>Pseudomonadati</taxon>
        <taxon>Bacteroidota</taxon>
        <taxon>Bacteroidia</taxon>
        <taxon>Marinilabiliales</taxon>
        <taxon>Marinifilaceae</taxon>
    </lineage>
</organism>
<dbReference type="PROSITE" id="PS52016">
    <property type="entry name" value="TONB_DEPENDENT_REC_3"/>
    <property type="match status" value="1"/>
</dbReference>
<dbReference type="InterPro" id="IPR036942">
    <property type="entry name" value="Beta-barrel_TonB_sf"/>
</dbReference>
<dbReference type="InterPro" id="IPR012910">
    <property type="entry name" value="Plug_dom"/>
</dbReference>
<feature type="region of interest" description="Disordered" evidence="8">
    <location>
        <begin position="443"/>
        <end position="464"/>
    </location>
</feature>
<evidence type="ECO:0000256" key="5">
    <source>
        <dbReference type="ARBA" id="ARBA00023136"/>
    </source>
</evidence>
<comment type="caution">
    <text evidence="11">The sequence shown here is derived from an EMBL/GenBank/DDBJ whole genome shotgun (WGS) entry which is preliminary data.</text>
</comment>
<evidence type="ECO:0000256" key="2">
    <source>
        <dbReference type="ARBA" id="ARBA00022448"/>
    </source>
</evidence>
<dbReference type="InterPro" id="IPR008969">
    <property type="entry name" value="CarboxyPept-like_regulatory"/>
</dbReference>
<keyword evidence="2 7" id="KW-0813">Transport</keyword>
<comment type="subcellular location">
    <subcellularLocation>
        <location evidence="1 7">Cell outer membrane</location>
        <topology evidence="1 7">Multi-pass membrane protein</topology>
    </subcellularLocation>
</comment>
<evidence type="ECO:0000256" key="7">
    <source>
        <dbReference type="PROSITE-ProRule" id="PRU01360"/>
    </source>
</evidence>
<protein>
    <submittedName>
        <fullName evidence="11">TonB-linked SusC/RagA family outer membrane protein</fullName>
    </submittedName>
</protein>
<evidence type="ECO:0000256" key="3">
    <source>
        <dbReference type="ARBA" id="ARBA00022452"/>
    </source>
</evidence>
<evidence type="ECO:0000256" key="8">
    <source>
        <dbReference type="SAM" id="MobiDB-lite"/>
    </source>
</evidence>
<accession>A0A419X4E7</accession>
<feature type="signal peptide" evidence="9">
    <location>
        <begin position="1"/>
        <end position="19"/>
    </location>
</feature>
<dbReference type="Gene3D" id="2.60.40.1120">
    <property type="entry name" value="Carboxypeptidase-like, regulatory domain"/>
    <property type="match status" value="1"/>
</dbReference>
<evidence type="ECO:0000256" key="4">
    <source>
        <dbReference type="ARBA" id="ARBA00022692"/>
    </source>
</evidence>
<dbReference type="InterPro" id="IPR023996">
    <property type="entry name" value="TonB-dep_OMP_SusC/RagA"/>
</dbReference>
<evidence type="ECO:0000256" key="1">
    <source>
        <dbReference type="ARBA" id="ARBA00004571"/>
    </source>
</evidence>